<dbReference type="CDD" id="cd01949">
    <property type="entry name" value="GGDEF"/>
    <property type="match status" value="1"/>
</dbReference>
<dbReference type="InterPro" id="IPR000160">
    <property type="entry name" value="GGDEF_dom"/>
</dbReference>
<dbReference type="GO" id="GO:0052621">
    <property type="term" value="F:diguanylate cyclase activity"/>
    <property type="evidence" value="ECO:0007669"/>
    <property type="project" value="TreeGrafter"/>
</dbReference>
<dbReference type="PANTHER" id="PTHR45138">
    <property type="entry name" value="REGULATORY COMPONENTS OF SENSORY TRANSDUCTION SYSTEM"/>
    <property type="match status" value="1"/>
</dbReference>
<dbReference type="EMBL" id="JAGVWC010000004">
    <property type="protein sequence ID" value="MBS3060984.1"/>
    <property type="molecule type" value="Genomic_DNA"/>
</dbReference>
<name>A0A8T4L3F0_9ARCH</name>
<dbReference type="Gene3D" id="3.30.70.270">
    <property type="match status" value="1"/>
</dbReference>
<organism evidence="2 3">
    <name type="scientific">Candidatus Iainarchaeum sp</name>
    <dbReference type="NCBI Taxonomy" id="3101447"/>
    <lineage>
        <taxon>Archaea</taxon>
        <taxon>Candidatus Iainarchaeota</taxon>
        <taxon>Candidatus Iainarchaeia</taxon>
        <taxon>Candidatus Iainarchaeales</taxon>
        <taxon>Candidatus Iainarchaeaceae</taxon>
        <taxon>Candidatus Iainarchaeum</taxon>
    </lineage>
</organism>
<evidence type="ECO:0000313" key="2">
    <source>
        <dbReference type="EMBL" id="MBS3060984.1"/>
    </source>
</evidence>
<dbReference type="PANTHER" id="PTHR45138:SF9">
    <property type="entry name" value="DIGUANYLATE CYCLASE DGCM-RELATED"/>
    <property type="match status" value="1"/>
</dbReference>
<dbReference type="AlphaFoldDB" id="A0A8T4L3F0"/>
<sequence>MQSRHLKTPPKKPLGSVQRLHRIRRQLKRAPPAVGSITALSKGLERLHAASSRGLRRQEAEVRRKNRLRDGGVTRLDLDLLSAIRRKGHHLMAPRIHQLSELATKDPKFKALYTLPAFREKALAAFGGSSRSGSGSSRCLIMVDVDHFKAFNDLLGHDAGDQVLSEFSQVLAQHAEQNHGFAGRHGGEEFLVFAPVSQARAISMMAAVRRDLSSWFSTVLAHRVRTIDPRKSKKLRSLMRFISNHQMPFSAGMAIRKPHESYDAIEKRSDQLLYMAKQTRNAMMIGGQKASRRLLF</sequence>
<reference evidence="2" key="2">
    <citation type="submission" date="2021-05" db="EMBL/GenBank/DDBJ databases">
        <title>Protein family content uncovers lineage relationships and bacterial pathway maintenance mechanisms in DPANN archaea.</title>
        <authorList>
            <person name="Castelle C.J."/>
            <person name="Meheust R."/>
            <person name="Jaffe A.L."/>
            <person name="Seitz K."/>
            <person name="Gong X."/>
            <person name="Baker B.J."/>
            <person name="Banfield J.F."/>
        </authorList>
    </citation>
    <scope>NUCLEOTIDE SEQUENCE</scope>
    <source>
        <strain evidence="2">RIFCSPLOWO2_01_FULL_AR10_48_17</strain>
    </source>
</reference>
<protein>
    <submittedName>
        <fullName evidence="2">GGDEF domain-containing protein</fullName>
    </submittedName>
</protein>
<dbReference type="InterPro" id="IPR050469">
    <property type="entry name" value="Diguanylate_Cyclase"/>
</dbReference>
<feature type="domain" description="GGDEF" evidence="1">
    <location>
        <begin position="136"/>
        <end position="288"/>
    </location>
</feature>
<comment type="caution">
    <text evidence="2">The sequence shown here is derived from an EMBL/GenBank/DDBJ whole genome shotgun (WGS) entry which is preliminary data.</text>
</comment>
<dbReference type="SUPFAM" id="SSF55073">
    <property type="entry name" value="Nucleotide cyclase"/>
    <property type="match status" value="1"/>
</dbReference>
<gene>
    <name evidence="2" type="ORF">J4215_00200</name>
</gene>
<accession>A0A8T4L3F0</accession>
<reference evidence="2" key="1">
    <citation type="submission" date="2021-03" db="EMBL/GenBank/DDBJ databases">
        <authorList>
            <person name="Jaffe A."/>
        </authorList>
    </citation>
    <scope>NUCLEOTIDE SEQUENCE</scope>
    <source>
        <strain evidence="2">RIFCSPLOWO2_01_FULL_AR10_48_17</strain>
    </source>
</reference>
<dbReference type="InterPro" id="IPR029787">
    <property type="entry name" value="Nucleotide_cyclase"/>
</dbReference>
<evidence type="ECO:0000259" key="1">
    <source>
        <dbReference type="PROSITE" id="PS50887"/>
    </source>
</evidence>
<dbReference type="Proteomes" id="UP000675968">
    <property type="component" value="Unassembled WGS sequence"/>
</dbReference>
<proteinExistence type="predicted"/>
<dbReference type="InterPro" id="IPR043128">
    <property type="entry name" value="Rev_trsase/Diguanyl_cyclase"/>
</dbReference>
<dbReference type="PROSITE" id="PS50887">
    <property type="entry name" value="GGDEF"/>
    <property type="match status" value="1"/>
</dbReference>
<dbReference type="Pfam" id="PF00990">
    <property type="entry name" value="GGDEF"/>
    <property type="match status" value="1"/>
</dbReference>
<evidence type="ECO:0000313" key="3">
    <source>
        <dbReference type="Proteomes" id="UP000675968"/>
    </source>
</evidence>
<dbReference type="SMART" id="SM00267">
    <property type="entry name" value="GGDEF"/>
    <property type="match status" value="1"/>
</dbReference>
<dbReference type="NCBIfam" id="TIGR00254">
    <property type="entry name" value="GGDEF"/>
    <property type="match status" value="1"/>
</dbReference>